<evidence type="ECO:0000313" key="4">
    <source>
        <dbReference type="Proteomes" id="UP001359485"/>
    </source>
</evidence>
<reference evidence="2 5" key="1">
    <citation type="submission" date="2023-10" db="EMBL/GenBank/DDBJ databases">
        <title>Genomes of two closely related lineages of the louse Polyplax serrata with different host specificities.</title>
        <authorList>
            <person name="Martinu J."/>
            <person name="Tarabai H."/>
            <person name="Stefka J."/>
            <person name="Hypsa V."/>
        </authorList>
    </citation>
    <scope>NUCLEOTIDE SEQUENCE [LARGE SCALE GENOMIC DNA]</scope>
    <source>
        <strain evidence="3">98ZLc_SE</strain>
        <strain evidence="2">HR10_N</strain>
    </source>
</reference>
<feature type="compositionally biased region" description="Basic and acidic residues" evidence="1">
    <location>
        <begin position="72"/>
        <end position="92"/>
    </location>
</feature>
<feature type="compositionally biased region" description="Polar residues" evidence="1">
    <location>
        <begin position="43"/>
        <end position="56"/>
    </location>
</feature>
<evidence type="ECO:0000313" key="2">
    <source>
        <dbReference type="EMBL" id="KAK6621231.1"/>
    </source>
</evidence>
<dbReference type="EMBL" id="JAWJWF010000001">
    <property type="protein sequence ID" value="KAK6642138.1"/>
    <property type="molecule type" value="Genomic_DNA"/>
</dbReference>
<proteinExistence type="predicted"/>
<gene>
    <name evidence="2" type="ORF">RUM43_011537</name>
    <name evidence="3" type="ORF">RUM44_013861</name>
</gene>
<dbReference type="EMBL" id="JAWJWE010000039">
    <property type="protein sequence ID" value="KAK6621231.1"/>
    <property type="molecule type" value="Genomic_DNA"/>
</dbReference>
<dbReference type="AlphaFoldDB" id="A0AAN8P825"/>
<dbReference type="Proteomes" id="UP001359485">
    <property type="component" value="Unassembled WGS sequence"/>
</dbReference>
<evidence type="ECO:0000313" key="5">
    <source>
        <dbReference type="Proteomes" id="UP001372834"/>
    </source>
</evidence>
<keyword evidence="4" id="KW-1185">Reference proteome</keyword>
<dbReference type="Proteomes" id="UP001372834">
    <property type="component" value="Unassembled WGS sequence"/>
</dbReference>
<evidence type="ECO:0000256" key="1">
    <source>
        <dbReference type="SAM" id="MobiDB-lite"/>
    </source>
</evidence>
<name>A0AAN8P825_POLSC</name>
<sequence>MIISTDNSEVKWRLTWRTFSLLLTIGCVCDVTVGQYSENRYGNSHSPWYSPPTQNLDPRAGPYQGIYPNPDTFHDGGQPHRDPQPRTPENPHLDNQIFSAVHKYDVVTPSADGNDRNTPLYGGTIDGQIRLERARSPYLVQEDVIIERNGEMVIEPGVMVKFSPMVGLTVRGILNIQVSHFKMFLLWQDLLLVKYYLFLTFGK</sequence>
<comment type="caution">
    <text evidence="2">The sequence shown here is derived from an EMBL/GenBank/DDBJ whole genome shotgun (WGS) entry which is preliminary data.</text>
</comment>
<organism evidence="2 5">
    <name type="scientific">Polyplax serrata</name>
    <name type="common">Common mouse louse</name>
    <dbReference type="NCBI Taxonomy" id="468196"/>
    <lineage>
        <taxon>Eukaryota</taxon>
        <taxon>Metazoa</taxon>
        <taxon>Ecdysozoa</taxon>
        <taxon>Arthropoda</taxon>
        <taxon>Hexapoda</taxon>
        <taxon>Insecta</taxon>
        <taxon>Pterygota</taxon>
        <taxon>Neoptera</taxon>
        <taxon>Paraneoptera</taxon>
        <taxon>Psocodea</taxon>
        <taxon>Troctomorpha</taxon>
        <taxon>Phthiraptera</taxon>
        <taxon>Anoplura</taxon>
        <taxon>Polyplacidae</taxon>
        <taxon>Polyplax</taxon>
    </lineage>
</organism>
<evidence type="ECO:0000313" key="3">
    <source>
        <dbReference type="EMBL" id="KAK6642138.1"/>
    </source>
</evidence>
<protein>
    <submittedName>
        <fullName evidence="2">Uncharacterized protein</fullName>
    </submittedName>
</protein>
<accession>A0AAN8P825</accession>
<feature type="region of interest" description="Disordered" evidence="1">
    <location>
        <begin position="43"/>
        <end position="93"/>
    </location>
</feature>